<dbReference type="AlphaFoldDB" id="A0A4V2G357"/>
<evidence type="ECO:0000313" key="2">
    <source>
        <dbReference type="Proteomes" id="UP000292958"/>
    </source>
</evidence>
<gene>
    <name evidence="1" type="ORF">BDD14_5621</name>
</gene>
<organism evidence="1 2">
    <name type="scientific">Edaphobacter modestus</name>
    <dbReference type="NCBI Taxonomy" id="388466"/>
    <lineage>
        <taxon>Bacteria</taxon>
        <taxon>Pseudomonadati</taxon>
        <taxon>Acidobacteriota</taxon>
        <taxon>Terriglobia</taxon>
        <taxon>Terriglobales</taxon>
        <taxon>Acidobacteriaceae</taxon>
        <taxon>Edaphobacter</taxon>
    </lineage>
</organism>
<evidence type="ECO:0008006" key="3">
    <source>
        <dbReference type="Google" id="ProtNLM"/>
    </source>
</evidence>
<accession>A0A4V2G357</accession>
<keyword evidence="2" id="KW-1185">Reference proteome</keyword>
<sequence length="158" mass="17499">MSDPLVTYVNDHLGGARIAVELLEAMQDQHDDKNCRDLATVLLLAIQADDHTLRAIAEKIGTGPSAIKEVGGWIVEKAARLKLGHTGSTDFAMFESLELLAIGIHGKLCLWKALQVASRADSRLHGFDFDTLISRAQQQYDRVERNRLHLAQTVLMAR</sequence>
<dbReference type="OrthoDB" id="124764at2"/>
<dbReference type="EMBL" id="SHKW01000002">
    <property type="protein sequence ID" value="RZU35556.1"/>
    <property type="molecule type" value="Genomic_DNA"/>
</dbReference>
<protein>
    <recommendedName>
        <fullName evidence="3">Ferritin-like metal-binding protein YciE</fullName>
    </recommendedName>
</protein>
<name>A0A4V2G357_9BACT</name>
<dbReference type="Proteomes" id="UP000292958">
    <property type="component" value="Unassembled WGS sequence"/>
</dbReference>
<dbReference type="RefSeq" id="WP_130423883.1">
    <property type="nucleotide sequence ID" value="NZ_SHKW01000002.1"/>
</dbReference>
<comment type="caution">
    <text evidence="1">The sequence shown here is derived from an EMBL/GenBank/DDBJ whole genome shotgun (WGS) entry which is preliminary data.</text>
</comment>
<proteinExistence type="predicted"/>
<evidence type="ECO:0000313" key="1">
    <source>
        <dbReference type="EMBL" id="RZU35556.1"/>
    </source>
</evidence>
<reference evidence="1 2" key="1">
    <citation type="submission" date="2019-02" db="EMBL/GenBank/DDBJ databases">
        <title>Genomic Encyclopedia of Archaeal and Bacterial Type Strains, Phase II (KMG-II): from individual species to whole genera.</title>
        <authorList>
            <person name="Goeker M."/>
        </authorList>
    </citation>
    <scope>NUCLEOTIDE SEQUENCE [LARGE SCALE GENOMIC DNA]</scope>
    <source>
        <strain evidence="1 2">DSM 18101</strain>
    </source>
</reference>